<protein>
    <submittedName>
        <fullName evidence="2">Uncharacterized protein</fullName>
    </submittedName>
</protein>
<dbReference type="EMBL" id="FOEF01000001">
    <property type="protein sequence ID" value="SEO50830.1"/>
    <property type="molecule type" value="Genomic_DNA"/>
</dbReference>
<evidence type="ECO:0000313" key="2">
    <source>
        <dbReference type="EMBL" id="SEO50830.1"/>
    </source>
</evidence>
<feature type="compositionally biased region" description="Basic and acidic residues" evidence="1">
    <location>
        <begin position="185"/>
        <end position="209"/>
    </location>
</feature>
<dbReference type="STRING" id="394193.SAMN04489732_101261"/>
<feature type="region of interest" description="Disordered" evidence="1">
    <location>
        <begin position="160"/>
        <end position="220"/>
    </location>
</feature>
<sequence length="282" mass="30181">MWFGGGVDVPDFDTVAEALCSGEPGEFVAARTAAARDATAAGDRELAARIRALRKPTRAAFFVNRLARDGAASLTELADLGRRLRAAHTNLAGAELRDLAHRRNELVRRIMAEAPGLSDPVAREVEETLEAVVADPSVAALALAGRLTSMAQQDADQWLSMPLSPAPKKPEPAKAPPKKAASPSAERKKAEEDRQARERARARREEQRRKTAAAQGERAEAARALIRAEHAAEQADARVTDLRTRLVEAEARATQAADDLTAARSAFETAEAAVKAASADED</sequence>
<evidence type="ECO:0000256" key="1">
    <source>
        <dbReference type="SAM" id="MobiDB-lite"/>
    </source>
</evidence>
<organism evidence="2 3">
    <name type="scientific">Amycolatopsis saalfeldensis</name>
    <dbReference type="NCBI Taxonomy" id="394193"/>
    <lineage>
        <taxon>Bacteria</taxon>
        <taxon>Bacillati</taxon>
        <taxon>Actinomycetota</taxon>
        <taxon>Actinomycetes</taxon>
        <taxon>Pseudonocardiales</taxon>
        <taxon>Pseudonocardiaceae</taxon>
        <taxon>Amycolatopsis</taxon>
    </lineage>
</organism>
<evidence type="ECO:0000313" key="3">
    <source>
        <dbReference type="Proteomes" id="UP000198582"/>
    </source>
</evidence>
<dbReference type="AlphaFoldDB" id="A0A1H8Q9D2"/>
<dbReference type="Proteomes" id="UP000198582">
    <property type="component" value="Unassembled WGS sequence"/>
</dbReference>
<proteinExistence type="predicted"/>
<accession>A0A1H8Q9D2</accession>
<reference evidence="2 3" key="1">
    <citation type="submission" date="2016-10" db="EMBL/GenBank/DDBJ databases">
        <authorList>
            <person name="de Groot N.N."/>
        </authorList>
    </citation>
    <scope>NUCLEOTIDE SEQUENCE [LARGE SCALE GENOMIC DNA]</scope>
    <source>
        <strain evidence="2 3">DSM 44993</strain>
    </source>
</reference>
<name>A0A1H8Q9D2_9PSEU</name>
<gene>
    <name evidence="2" type="ORF">SAMN04489732_101261</name>
</gene>
<keyword evidence="3" id="KW-1185">Reference proteome</keyword>